<feature type="region of interest" description="Disordered" evidence="1">
    <location>
        <begin position="110"/>
        <end position="145"/>
    </location>
</feature>
<feature type="compositionally biased region" description="Basic residues" evidence="1">
    <location>
        <begin position="320"/>
        <end position="333"/>
    </location>
</feature>
<sequence>MTEYNYAPQARREEEARRSRIARWRESNHHPFNDSYEDELRPSDSLSNVGTPPPEQYYYPQPQPAVLYPPQLYPQPYLQPQQYYSQPTYPVYYPPATQPFLNPTQISPYKKRSRRYGHHHTSGSRSHHASPSSGTLSLQSPSSGDLASRYVPTVSLQSASSMARSYSTPPGHSAGSYYIAYPGAYPAQQQQLIQPAPIVYPTSAPVGAPYGYPPATGALSPYEPSISSRHSGSRSHSHRSRSRSRSGSYSYPRSAPVQPTPAAWPAPANPAQPLVVPYGNGGHVVVPAGSTVINPQDYYYRKERAESSSFLGSLNPFKGSGKHLKRRSSRSSY</sequence>
<feature type="region of interest" description="Disordered" evidence="1">
    <location>
        <begin position="221"/>
        <end position="265"/>
    </location>
</feature>
<feature type="compositionally biased region" description="Basic residues" evidence="1">
    <location>
        <begin position="110"/>
        <end position="128"/>
    </location>
</feature>
<feature type="compositionally biased region" description="Low complexity" evidence="1">
    <location>
        <begin position="129"/>
        <end position="144"/>
    </location>
</feature>
<evidence type="ECO:0000313" key="3">
    <source>
        <dbReference type="Proteomes" id="UP000807469"/>
    </source>
</evidence>
<feature type="compositionally biased region" description="Low complexity" evidence="1">
    <location>
        <begin position="221"/>
        <end position="230"/>
    </location>
</feature>
<comment type="caution">
    <text evidence="2">The sequence shown here is derived from an EMBL/GenBank/DDBJ whole genome shotgun (WGS) entry which is preliminary data.</text>
</comment>
<evidence type="ECO:0000256" key="1">
    <source>
        <dbReference type="SAM" id="MobiDB-lite"/>
    </source>
</evidence>
<name>A0A9P5YVN1_9AGAR</name>
<feature type="region of interest" description="Disordered" evidence="1">
    <location>
        <begin position="1"/>
        <end position="79"/>
    </location>
</feature>
<feature type="region of interest" description="Disordered" evidence="1">
    <location>
        <begin position="310"/>
        <end position="333"/>
    </location>
</feature>
<proteinExistence type="predicted"/>
<dbReference type="AlphaFoldDB" id="A0A9P5YVN1"/>
<dbReference type="EMBL" id="MU155312">
    <property type="protein sequence ID" value="KAF9475963.1"/>
    <property type="molecule type" value="Genomic_DNA"/>
</dbReference>
<protein>
    <submittedName>
        <fullName evidence="2">Uncharacterized protein</fullName>
    </submittedName>
</protein>
<feature type="compositionally biased region" description="Low complexity" evidence="1">
    <location>
        <begin position="245"/>
        <end position="257"/>
    </location>
</feature>
<evidence type="ECO:0000313" key="2">
    <source>
        <dbReference type="EMBL" id="KAF9475963.1"/>
    </source>
</evidence>
<reference evidence="2" key="1">
    <citation type="submission" date="2020-11" db="EMBL/GenBank/DDBJ databases">
        <authorList>
            <consortium name="DOE Joint Genome Institute"/>
            <person name="Ahrendt S."/>
            <person name="Riley R."/>
            <person name="Andreopoulos W."/>
            <person name="Labutti K."/>
            <person name="Pangilinan J."/>
            <person name="Ruiz-Duenas F.J."/>
            <person name="Barrasa J.M."/>
            <person name="Sanchez-Garcia M."/>
            <person name="Camarero S."/>
            <person name="Miyauchi S."/>
            <person name="Serrano A."/>
            <person name="Linde D."/>
            <person name="Babiker R."/>
            <person name="Drula E."/>
            <person name="Ayuso-Fernandez I."/>
            <person name="Pacheco R."/>
            <person name="Padilla G."/>
            <person name="Ferreira P."/>
            <person name="Barriuso J."/>
            <person name="Kellner H."/>
            <person name="Castanera R."/>
            <person name="Alfaro M."/>
            <person name="Ramirez L."/>
            <person name="Pisabarro A.G."/>
            <person name="Kuo A."/>
            <person name="Tritt A."/>
            <person name="Lipzen A."/>
            <person name="He G."/>
            <person name="Yan M."/>
            <person name="Ng V."/>
            <person name="Cullen D."/>
            <person name="Martin F."/>
            <person name="Rosso M.-N."/>
            <person name="Henrissat B."/>
            <person name="Hibbett D."/>
            <person name="Martinez A.T."/>
            <person name="Grigoriev I.V."/>
        </authorList>
    </citation>
    <scope>NUCLEOTIDE SEQUENCE</scope>
    <source>
        <strain evidence="2">CIRM-BRFM 674</strain>
    </source>
</reference>
<feature type="compositionally biased region" description="Low complexity" evidence="1">
    <location>
        <begin position="56"/>
        <end position="79"/>
    </location>
</feature>
<keyword evidence="3" id="KW-1185">Reference proteome</keyword>
<feature type="compositionally biased region" description="Basic residues" evidence="1">
    <location>
        <begin position="231"/>
        <end position="244"/>
    </location>
</feature>
<accession>A0A9P5YVN1</accession>
<organism evidence="2 3">
    <name type="scientific">Pholiota conissans</name>
    <dbReference type="NCBI Taxonomy" id="109636"/>
    <lineage>
        <taxon>Eukaryota</taxon>
        <taxon>Fungi</taxon>
        <taxon>Dikarya</taxon>
        <taxon>Basidiomycota</taxon>
        <taxon>Agaricomycotina</taxon>
        <taxon>Agaricomycetes</taxon>
        <taxon>Agaricomycetidae</taxon>
        <taxon>Agaricales</taxon>
        <taxon>Agaricineae</taxon>
        <taxon>Strophariaceae</taxon>
        <taxon>Pholiota</taxon>
    </lineage>
</organism>
<dbReference type="Proteomes" id="UP000807469">
    <property type="component" value="Unassembled WGS sequence"/>
</dbReference>
<feature type="compositionally biased region" description="Basic and acidic residues" evidence="1">
    <location>
        <begin position="10"/>
        <end position="42"/>
    </location>
</feature>
<gene>
    <name evidence="2" type="ORF">BDN70DRAFT_883057</name>
</gene>